<dbReference type="Proteomes" id="UP000673821">
    <property type="component" value="Unassembled WGS sequence"/>
</dbReference>
<dbReference type="RefSeq" id="WP_200661381.1">
    <property type="nucleotide sequence ID" value="NZ_CAJNBH010000059.1"/>
</dbReference>
<evidence type="ECO:0000313" key="2">
    <source>
        <dbReference type="Proteomes" id="UP000673821"/>
    </source>
</evidence>
<gene>
    <name evidence="1" type="ORF">R69776_08095</name>
</gene>
<evidence type="ECO:0000313" key="1">
    <source>
        <dbReference type="EMBL" id="CAE6862733.1"/>
    </source>
</evidence>
<keyword evidence="2" id="KW-1185">Reference proteome</keyword>
<reference evidence="1 2" key="1">
    <citation type="submission" date="2021-02" db="EMBL/GenBank/DDBJ databases">
        <authorList>
            <person name="Vanwijnsberghe S."/>
        </authorList>
    </citation>
    <scope>NUCLEOTIDE SEQUENCE [LARGE SCALE GENOMIC DNA]</scope>
    <source>
        <strain evidence="1 2">R-69776</strain>
    </source>
</reference>
<dbReference type="EMBL" id="CAJNBH010000059">
    <property type="protein sequence ID" value="CAE6862733.1"/>
    <property type="molecule type" value="Genomic_DNA"/>
</dbReference>
<protein>
    <submittedName>
        <fullName evidence="1">Uncharacterized protein</fullName>
    </submittedName>
</protein>
<comment type="caution">
    <text evidence="1">The sequence shown here is derived from an EMBL/GenBank/DDBJ whole genome shotgun (WGS) entry which is preliminary data.</text>
</comment>
<name>A0ABN7N8V4_9BURK</name>
<proteinExistence type="predicted"/>
<organism evidence="1 2">
    <name type="scientific">Paraburkholderia nemoris</name>
    <dbReference type="NCBI Taxonomy" id="2793076"/>
    <lineage>
        <taxon>Bacteria</taxon>
        <taxon>Pseudomonadati</taxon>
        <taxon>Pseudomonadota</taxon>
        <taxon>Betaproteobacteria</taxon>
        <taxon>Burkholderiales</taxon>
        <taxon>Burkholderiaceae</taxon>
        <taxon>Paraburkholderia</taxon>
    </lineage>
</organism>
<sequence length="623" mass="69085">MEIVYNDKPHPLIAVHRRWAFYALQQLALHDLSLNPTLFERGLKFVIVVGDVGPRLATVSAHFDQNIRPATADISLVESAPPDYIPVSVVATVQEDMWSTYSPLSVSHLNQMLALIADGVPKGGIDYIHDTRRWQFRHFGIDETGRQAVCEACAVVGIDDDIEFLEVTPSPPVPDAEVAARRFADNFAIGTRHLIPATNDGLRRLVERDEDMWRDFVAKRGERVSRIEESGSASQGFECLYDTRDDGPIKLAELLTLYDVVNVVPGQDMTWLERHRLTLSELEAMAALGRIRLVFPDAILRYPEGVVQAAISSSSQNVVLSRELAMRVLKNGEKKDPLLYGPFTTEERTALLRQLHQGAPDDAFRGLLQTYSSSFVQHGLEYAVRGANAGYRIGIGAFLGEVLYRLRGIDARIEMSVVGATMEWSMGLGAAYVPRQMKGFDETHNASIIASHVSRSRFVPKDPLANRMHTVVDGLLAITDVPPIEVAKSFSSSTVSRFRQVAMGLVSGPSNVDELGDMVKNLNDEVRAFERRRKFLIKWKADAAAVGLATKLVMDPLDAKFGPWTSYFTSLVAGYLYNALKHSRAFEAASGISREVVDTFIGLALSPSNDAVIMSRTREKLER</sequence>
<accession>A0ABN7N8V4</accession>